<evidence type="ECO:0000313" key="9">
    <source>
        <dbReference type="EnsemblPlants" id="ONIVA01G37810.1"/>
    </source>
</evidence>
<feature type="coiled-coil region" evidence="7">
    <location>
        <begin position="49"/>
        <end position="125"/>
    </location>
</feature>
<reference evidence="9" key="1">
    <citation type="submission" date="2015-04" db="UniProtKB">
        <authorList>
            <consortium name="EnsemblPlants"/>
        </authorList>
    </citation>
    <scope>IDENTIFICATION</scope>
    <source>
        <strain evidence="9">SL10</strain>
    </source>
</reference>
<evidence type="ECO:0000313" key="10">
    <source>
        <dbReference type="Proteomes" id="UP000006591"/>
    </source>
</evidence>
<dbReference type="Pfam" id="PF07058">
    <property type="entry name" value="MAP70"/>
    <property type="match status" value="2"/>
</dbReference>
<sequence>MADGGGGEEGSASALRGSARRRGAVQPAGLDADELLTLMHGSDPVKVELNRLENEVRDKDRELGDAHAEIKALRLSERAREKAVEELTAEYEKLDEKLKLTESLLESKNLELKKTNDEKKAAMAAQFAAEATLRRVHAAQKDDDMPPIEAILAPLEAELKLARQEIAKLQDDNRALDRLTKQKEAALLEAERTVEIALAKAAMVDDMQNKNQELMKQIEICQEENKILDRLHRQKVAEVEKLSQTVRELEEAVLAGGAAANAVRDYQRKVQEMNEERKILDRELARAKVTANRVAVVVANEWKDANDKVMPVKQWLEERRFLQGEMQQLRDKLAIAERTARSEAQLKEKYQLRLKVLEDGLRGPPSGSSRPTEGKSIAAWSSSMQRELQGHLMVVPDRGKVLGNGPHLLNRSTDAVRDCETTDDWKAANTEEKGSEATNSSSTDTVSGVLYDMLQKEVISLRKACHEKDQSLKDKDDAIEMLAKKVDTLTKAMEVEAKKMRREVAAMEKEVAAMRLDKDQENKAKRPGNFKGPGTTSQAPHGSTINS</sequence>
<reference evidence="9" key="2">
    <citation type="submission" date="2018-04" db="EMBL/GenBank/DDBJ databases">
        <title>OnivRS2 (Oryza nivara Reference Sequence Version 2).</title>
        <authorList>
            <person name="Zhang J."/>
            <person name="Kudrna D."/>
            <person name="Lee S."/>
            <person name="Talag J."/>
            <person name="Rajasekar S."/>
            <person name="Welchert J."/>
            <person name="Hsing Y.-I."/>
            <person name="Wing R.A."/>
        </authorList>
    </citation>
    <scope>NUCLEOTIDE SEQUENCE [LARGE SCALE GENOMIC DNA]</scope>
</reference>
<evidence type="ECO:0000256" key="8">
    <source>
        <dbReference type="SAM" id="MobiDB-lite"/>
    </source>
</evidence>
<dbReference type="GO" id="GO:0007010">
    <property type="term" value="P:cytoskeleton organization"/>
    <property type="evidence" value="ECO:0007669"/>
    <property type="project" value="InterPro"/>
</dbReference>
<keyword evidence="6" id="KW-0206">Cytoskeleton</keyword>
<keyword evidence="5 7" id="KW-0175">Coiled coil</keyword>
<evidence type="ECO:0000256" key="5">
    <source>
        <dbReference type="ARBA" id="ARBA00023054"/>
    </source>
</evidence>
<keyword evidence="4" id="KW-0493">Microtubule</keyword>
<dbReference type="InterPro" id="IPR009768">
    <property type="entry name" value="MAP70"/>
</dbReference>
<protein>
    <submittedName>
        <fullName evidence="9">Uncharacterized protein</fullName>
    </submittedName>
</protein>
<feature type="compositionally biased region" description="Polar residues" evidence="8">
    <location>
        <begin position="534"/>
        <end position="547"/>
    </location>
</feature>
<feature type="coiled-coil region" evidence="7">
    <location>
        <begin position="152"/>
        <end position="346"/>
    </location>
</feature>
<evidence type="ECO:0000256" key="1">
    <source>
        <dbReference type="ARBA" id="ARBA00004245"/>
    </source>
</evidence>
<feature type="region of interest" description="Disordered" evidence="8">
    <location>
        <begin position="513"/>
        <end position="547"/>
    </location>
</feature>
<proteinExistence type="inferred from homology"/>
<evidence type="ECO:0000256" key="4">
    <source>
        <dbReference type="ARBA" id="ARBA00022701"/>
    </source>
</evidence>
<evidence type="ECO:0000256" key="6">
    <source>
        <dbReference type="ARBA" id="ARBA00023212"/>
    </source>
</evidence>
<comment type="similarity">
    <text evidence="2">Belongs to the MAP70 family.</text>
</comment>
<name>A0A0E0FU44_ORYNI</name>
<feature type="compositionally biased region" description="Basic and acidic residues" evidence="8">
    <location>
        <begin position="513"/>
        <end position="524"/>
    </location>
</feature>
<keyword evidence="10" id="KW-1185">Reference proteome</keyword>
<dbReference type="EnsemblPlants" id="ONIVA01G37810.1">
    <property type="protein sequence ID" value="ONIVA01G37810.1"/>
    <property type="gene ID" value="ONIVA01G37810"/>
</dbReference>
<evidence type="ECO:0000256" key="7">
    <source>
        <dbReference type="SAM" id="Coils"/>
    </source>
</evidence>
<dbReference type="Gramene" id="ONIVA01G37810.1">
    <property type="protein sequence ID" value="ONIVA01G37810.1"/>
    <property type="gene ID" value="ONIVA01G37810"/>
</dbReference>
<accession>A0A0E0FU44</accession>
<dbReference type="GO" id="GO:0008017">
    <property type="term" value="F:microtubule binding"/>
    <property type="evidence" value="ECO:0007669"/>
    <property type="project" value="InterPro"/>
</dbReference>
<comment type="subcellular location">
    <subcellularLocation>
        <location evidence="1">Cytoplasm</location>
        <location evidence="1">Cytoskeleton</location>
    </subcellularLocation>
</comment>
<evidence type="ECO:0000256" key="3">
    <source>
        <dbReference type="ARBA" id="ARBA00022490"/>
    </source>
</evidence>
<dbReference type="AlphaFoldDB" id="A0A0E0FU44"/>
<dbReference type="PANTHER" id="PTHR31246:SF17">
    <property type="entry name" value="MICROTUBULE-ASSOCIATED PROTEIN 70-2"/>
    <property type="match status" value="1"/>
</dbReference>
<keyword evidence="3" id="KW-0963">Cytoplasm</keyword>
<dbReference type="PANTHER" id="PTHR31246">
    <property type="entry name" value="MICROTUBULE-ASSOCIATED PROTEIN 70-2"/>
    <property type="match status" value="1"/>
</dbReference>
<dbReference type="GO" id="GO:0005874">
    <property type="term" value="C:microtubule"/>
    <property type="evidence" value="ECO:0007669"/>
    <property type="project" value="UniProtKB-KW"/>
</dbReference>
<feature type="region of interest" description="Disordered" evidence="8">
    <location>
        <begin position="1"/>
        <end position="30"/>
    </location>
</feature>
<organism evidence="9">
    <name type="scientific">Oryza nivara</name>
    <name type="common">Indian wild rice</name>
    <name type="synonym">Oryza sativa f. spontanea</name>
    <dbReference type="NCBI Taxonomy" id="4536"/>
    <lineage>
        <taxon>Eukaryota</taxon>
        <taxon>Viridiplantae</taxon>
        <taxon>Streptophyta</taxon>
        <taxon>Embryophyta</taxon>
        <taxon>Tracheophyta</taxon>
        <taxon>Spermatophyta</taxon>
        <taxon>Magnoliopsida</taxon>
        <taxon>Liliopsida</taxon>
        <taxon>Poales</taxon>
        <taxon>Poaceae</taxon>
        <taxon>BOP clade</taxon>
        <taxon>Oryzoideae</taxon>
        <taxon>Oryzeae</taxon>
        <taxon>Oryzinae</taxon>
        <taxon>Oryza</taxon>
    </lineage>
</organism>
<dbReference type="Proteomes" id="UP000006591">
    <property type="component" value="Chromosome 1"/>
</dbReference>
<evidence type="ECO:0000256" key="2">
    <source>
        <dbReference type="ARBA" id="ARBA00008825"/>
    </source>
</evidence>